<protein>
    <submittedName>
        <fullName evidence="1">Uncharacterized protein</fullName>
    </submittedName>
</protein>
<proteinExistence type="predicted"/>
<name>A0A2M7AST6_9BACT</name>
<organism evidence="1 2">
    <name type="scientific">Candidatus Shapirobacteria bacterium CG06_land_8_20_14_3_00_40_12</name>
    <dbReference type="NCBI Taxonomy" id="1974881"/>
    <lineage>
        <taxon>Bacteria</taxon>
        <taxon>Candidatus Shapironibacteriota</taxon>
    </lineage>
</organism>
<dbReference type="EMBL" id="PEWA01000016">
    <property type="protein sequence ID" value="PIU73613.1"/>
    <property type="molecule type" value="Genomic_DNA"/>
</dbReference>
<comment type="caution">
    <text evidence="1">The sequence shown here is derived from an EMBL/GenBank/DDBJ whole genome shotgun (WGS) entry which is preliminary data.</text>
</comment>
<reference evidence="2" key="1">
    <citation type="submission" date="2017-09" db="EMBL/GenBank/DDBJ databases">
        <title>Depth-based differentiation of microbial function through sediment-hosted aquifers and enrichment of novel symbionts in the deep terrestrial subsurface.</title>
        <authorList>
            <person name="Probst A.J."/>
            <person name="Ladd B."/>
            <person name="Jarett J.K."/>
            <person name="Geller-Mcgrath D.E."/>
            <person name="Sieber C.M.K."/>
            <person name="Emerson J.B."/>
            <person name="Anantharaman K."/>
            <person name="Thomas B.C."/>
            <person name="Malmstrom R."/>
            <person name="Stieglmeier M."/>
            <person name="Klingl A."/>
            <person name="Woyke T."/>
            <person name="Ryan C.M."/>
            <person name="Banfield J.F."/>
        </authorList>
    </citation>
    <scope>NUCLEOTIDE SEQUENCE [LARGE SCALE GENOMIC DNA]</scope>
</reference>
<evidence type="ECO:0000313" key="1">
    <source>
        <dbReference type="EMBL" id="PIU73613.1"/>
    </source>
</evidence>
<evidence type="ECO:0000313" key="2">
    <source>
        <dbReference type="Proteomes" id="UP000231407"/>
    </source>
</evidence>
<accession>A0A2M7AST6</accession>
<sequence length="71" mass="7909">MAKTFVLKLEFDPIETLHIAPEAVATVLEINLRRLVAENGFLANKARARVTLGQVDSDSIQVFETREVKQG</sequence>
<gene>
    <name evidence="1" type="ORF">COS78_01315</name>
</gene>
<dbReference type="AlphaFoldDB" id="A0A2M7AST6"/>
<dbReference type="Proteomes" id="UP000231407">
    <property type="component" value="Unassembled WGS sequence"/>
</dbReference>